<dbReference type="PANTHER" id="PTHR32182">
    <property type="entry name" value="DNA REPLICATION AND REPAIR PROTEIN RECF"/>
    <property type="match status" value="1"/>
</dbReference>
<comment type="similarity">
    <text evidence="2 12 13">Belongs to the RecF family.</text>
</comment>
<protein>
    <recommendedName>
        <fullName evidence="3 12">DNA replication and repair protein RecF</fullName>
    </recommendedName>
</protein>
<dbReference type="PANTHER" id="PTHR32182:SF0">
    <property type="entry name" value="DNA REPLICATION AND REPAIR PROTEIN RECF"/>
    <property type="match status" value="1"/>
</dbReference>
<evidence type="ECO:0000256" key="11">
    <source>
        <dbReference type="ARBA" id="ARBA00023236"/>
    </source>
</evidence>
<dbReference type="GO" id="GO:0000731">
    <property type="term" value="P:DNA synthesis involved in DNA repair"/>
    <property type="evidence" value="ECO:0007669"/>
    <property type="project" value="TreeGrafter"/>
</dbReference>
<dbReference type="CDD" id="cd03242">
    <property type="entry name" value="ABC_RecF"/>
    <property type="match status" value="1"/>
</dbReference>
<keyword evidence="11 12" id="KW-0742">SOS response</keyword>
<dbReference type="GO" id="GO:0003697">
    <property type="term" value="F:single-stranded DNA binding"/>
    <property type="evidence" value="ECO:0007669"/>
    <property type="project" value="UniProtKB-UniRule"/>
</dbReference>
<dbReference type="InterPro" id="IPR027417">
    <property type="entry name" value="P-loop_NTPase"/>
</dbReference>
<dbReference type="InterPro" id="IPR001238">
    <property type="entry name" value="DNA-binding_RecF"/>
</dbReference>
<reference evidence="15" key="1">
    <citation type="submission" date="2022-10" db="EMBL/GenBank/DDBJ databases">
        <title>Vagococcus sp. isolated from poultry meat.</title>
        <authorList>
            <person name="Johansson P."/>
            <person name="Bjorkroth J."/>
        </authorList>
    </citation>
    <scope>NUCLEOTIDE SEQUENCE</scope>
    <source>
        <strain evidence="15">STAA11</strain>
    </source>
</reference>
<dbReference type="KEGG" id="vie:OL234_00015"/>
<evidence type="ECO:0000256" key="13">
    <source>
        <dbReference type="RuleBase" id="RU000578"/>
    </source>
</evidence>
<dbReference type="InterPro" id="IPR018078">
    <property type="entry name" value="DNA-binding_RecF_CS"/>
</dbReference>
<evidence type="ECO:0000256" key="5">
    <source>
        <dbReference type="ARBA" id="ARBA00022705"/>
    </source>
</evidence>
<keyword evidence="16" id="KW-1185">Reference proteome</keyword>
<dbReference type="PROSITE" id="PS00618">
    <property type="entry name" value="RECF_2"/>
    <property type="match status" value="1"/>
</dbReference>
<evidence type="ECO:0000256" key="2">
    <source>
        <dbReference type="ARBA" id="ARBA00008016"/>
    </source>
</evidence>
<proteinExistence type="inferred from homology"/>
<dbReference type="GO" id="GO:0006302">
    <property type="term" value="P:double-strand break repair"/>
    <property type="evidence" value="ECO:0007669"/>
    <property type="project" value="TreeGrafter"/>
</dbReference>
<evidence type="ECO:0000256" key="8">
    <source>
        <dbReference type="ARBA" id="ARBA00022840"/>
    </source>
</evidence>
<keyword evidence="5 12" id="KW-0235">DNA replication</keyword>
<dbReference type="HAMAP" id="MF_00365">
    <property type="entry name" value="RecF"/>
    <property type="match status" value="1"/>
</dbReference>
<evidence type="ECO:0000256" key="12">
    <source>
        <dbReference type="HAMAP-Rule" id="MF_00365"/>
    </source>
</evidence>
<gene>
    <name evidence="12 15" type="primary">recF</name>
    <name evidence="15" type="ORF">OL234_00015</name>
</gene>
<organism evidence="15 16">
    <name type="scientific">Vagococcus intermedius</name>
    <dbReference type="NCBI Taxonomy" id="2991418"/>
    <lineage>
        <taxon>Bacteria</taxon>
        <taxon>Bacillati</taxon>
        <taxon>Bacillota</taxon>
        <taxon>Bacilli</taxon>
        <taxon>Lactobacillales</taxon>
        <taxon>Enterococcaceae</taxon>
        <taxon>Vagococcus</taxon>
    </lineage>
</organism>
<dbReference type="AlphaFoldDB" id="A0AAF0I7V8"/>
<comment type="function">
    <text evidence="12 13">The RecF protein is involved in DNA metabolism; it is required for DNA replication and normal SOS inducibility. RecF binds preferentially to single-stranded, linear DNA. It also seems to bind ATP.</text>
</comment>
<evidence type="ECO:0000259" key="14">
    <source>
        <dbReference type="Pfam" id="PF02463"/>
    </source>
</evidence>
<comment type="subcellular location">
    <subcellularLocation>
        <location evidence="1 12 13">Cytoplasm</location>
    </subcellularLocation>
</comment>
<dbReference type="Proteomes" id="UP001179647">
    <property type="component" value="Chromosome"/>
</dbReference>
<dbReference type="RefSeq" id="WP_275469139.1">
    <property type="nucleotide sequence ID" value="NZ_CP110232.1"/>
</dbReference>
<keyword evidence="8 12" id="KW-0067">ATP-binding</keyword>
<evidence type="ECO:0000256" key="4">
    <source>
        <dbReference type="ARBA" id="ARBA00022490"/>
    </source>
</evidence>
<keyword evidence="10 12" id="KW-0234">DNA repair</keyword>
<accession>A0AAF0I7V8</accession>
<dbReference type="InterPro" id="IPR042174">
    <property type="entry name" value="RecF_2"/>
</dbReference>
<evidence type="ECO:0000256" key="3">
    <source>
        <dbReference type="ARBA" id="ARBA00020170"/>
    </source>
</evidence>
<dbReference type="GO" id="GO:0005524">
    <property type="term" value="F:ATP binding"/>
    <property type="evidence" value="ECO:0007669"/>
    <property type="project" value="UniProtKB-UniRule"/>
</dbReference>
<evidence type="ECO:0000256" key="1">
    <source>
        <dbReference type="ARBA" id="ARBA00004496"/>
    </source>
</evidence>
<dbReference type="PROSITE" id="PS00617">
    <property type="entry name" value="RECF_1"/>
    <property type="match status" value="1"/>
</dbReference>
<dbReference type="Gene3D" id="3.40.50.300">
    <property type="entry name" value="P-loop containing nucleotide triphosphate hydrolases"/>
    <property type="match status" value="1"/>
</dbReference>
<keyword evidence="4 12" id="KW-0963">Cytoplasm</keyword>
<feature type="binding site" evidence="12">
    <location>
        <begin position="30"/>
        <end position="37"/>
    </location>
    <ligand>
        <name>ATP</name>
        <dbReference type="ChEBI" id="CHEBI:30616"/>
    </ligand>
</feature>
<dbReference type="GO" id="GO:0006260">
    <property type="term" value="P:DNA replication"/>
    <property type="evidence" value="ECO:0007669"/>
    <property type="project" value="UniProtKB-UniRule"/>
</dbReference>
<dbReference type="GO" id="GO:0009432">
    <property type="term" value="P:SOS response"/>
    <property type="evidence" value="ECO:0007669"/>
    <property type="project" value="UniProtKB-UniRule"/>
</dbReference>
<dbReference type="EMBL" id="CP110232">
    <property type="protein sequence ID" value="WEG73336.1"/>
    <property type="molecule type" value="Genomic_DNA"/>
</dbReference>
<dbReference type="Gene3D" id="1.20.1050.90">
    <property type="entry name" value="RecF/RecN/SMC, N-terminal domain"/>
    <property type="match status" value="1"/>
</dbReference>
<dbReference type="NCBIfam" id="TIGR00611">
    <property type="entry name" value="recf"/>
    <property type="match status" value="1"/>
</dbReference>
<keyword evidence="9 12" id="KW-0238">DNA-binding</keyword>
<evidence type="ECO:0000256" key="10">
    <source>
        <dbReference type="ARBA" id="ARBA00023204"/>
    </source>
</evidence>
<dbReference type="InterPro" id="IPR003395">
    <property type="entry name" value="RecF/RecN/SMC_N"/>
</dbReference>
<evidence type="ECO:0000256" key="7">
    <source>
        <dbReference type="ARBA" id="ARBA00022763"/>
    </source>
</evidence>
<evidence type="ECO:0000256" key="9">
    <source>
        <dbReference type="ARBA" id="ARBA00023125"/>
    </source>
</evidence>
<name>A0AAF0I7V8_9ENTE</name>
<sequence length="373" mass="43312">MKLTNIHLEDYRNYETLALDFTKSLTIFLGENAQGKTNLLESIYVLAMTRSHRTSHEKELIAWDKDYARIVGDVQKKNQTIRMEMAIATKGKKTKLNHIEQKKLSDYVGELNVVLFAPEDLYLIKGAPQVRRRFIDMELGQISPLYLYHLSNYQRVLKQRNKYLKQVAGLKEVDEAYLSVLSEQLAESGSHVLYLRYQFIQKLEKWSQVIHQGITENREALSIRYQPSIKIDETHSQKEVQQIYLDDLEKNINKELFKQTTIIGPHRDDLLFFIGEQNVQTFGSQGQQRTTALSLKLAEIELIKAEIGEYPILLLDDVMSELDDERQIHLLKTIEGKVQTFVTTTTLQHLTHRLQSSPDIFMVTNGKVERKSE</sequence>
<dbReference type="FunFam" id="1.20.1050.90:FF:000002">
    <property type="entry name" value="DNA replication and repair protein RecF"/>
    <property type="match status" value="1"/>
</dbReference>
<dbReference type="SUPFAM" id="SSF52540">
    <property type="entry name" value="P-loop containing nucleoside triphosphate hydrolases"/>
    <property type="match status" value="1"/>
</dbReference>
<evidence type="ECO:0000256" key="6">
    <source>
        <dbReference type="ARBA" id="ARBA00022741"/>
    </source>
</evidence>
<evidence type="ECO:0000313" key="15">
    <source>
        <dbReference type="EMBL" id="WEG73336.1"/>
    </source>
</evidence>
<dbReference type="GO" id="GO:0005737">
    <property type="term" value="C:cytoplasm"/>
    <property type="evidence" value="ECO:0007669"/>
    <property type="project" value="UniProtKB-SubCell"/>
</dbReference>
<dbReference type="Pfam" id="PF02463">
    <property type="entry name" value="SMC_N"/>
    <property type="match status" value="1"/>
</dbReference>
<feature type="domain" description="RecF/RecN/SMC N-terminal" evidence="14">
    <location>
        <begin position="3"/>
        <end position="366"/>
    </location>
</feature>
<keyword evidence="6 12" id="KW-0547">Nucleotide-binding</keyword>
<keyword evidence="7 12" id="KW-0227">DNA damage</keyword>
<evidence type="ECO:0000313" key="16">
    <source>
        <dbReference type="Proteomes" id="UP001179647"/>
    </source>
</evidence>